<dbReference type="GO" id="GO:0008202">
    <property type="term" value="P:steroid metabolic process"/>
    <property type="evidence" value="ECO:0007669"/>
    <property type="project" value="UniProtKB-ARBA"/>
</dbReference>
<dbReference type="PANTHER" id="PTHR43400:SF10">
    <property type="entry name" value="3-OXOSTEROID 1-DEHYDROGENASE"/>
    <property type="match status" value="1"/>
</dbReference>
<accession>A0A517WQ53</accession>
<sequence>MNKNRSYLVDAFKSRILRIFRHAWSETLLFKRIQLQPLKFAELMRDVILYQSEIESRFQSFSNLATILLPFPSEVHQTDFQQRESNVRVEFDVIIVGGGGSGLAAAVRALEMGASVLVLEKQSQLGGTTGMAIGSFTANGTRMQREANINDNADDHEEDAGQFATPEIEAWNNPTLRRFFLGQTAETLEWLHGMGLYFHGPNPEPPNRVPRMHNIVPNAKAYIAAFQSQILKRKGTIICDAPVVELVFDEQEVTGVVASIQGARQTIKAKRGVVLAAGDYANAPELIGRFKGDQFISIEGVNPKACGDGHLLAEKVGARLLNMDITYGPELRFVPPPGDPFEQLIPTSGFLAKLMGRLVPFMPQALINWRIKKLLLTWQHPENSLFDDGAILVNSEGRRFCNEKDSPQREIAISEQPGKAAFILLDERIAAHYSQWPHFISTAPKIAYAYVNDYLKLRPDVSVEGTTLDAVGQARNLNIQNLSDSIEQFNQYIAGQKPDAFGRTHDSHALTGNRWVLLGPAKAYFTTTEGGVAINQQLQALNDSGNPIPGLYAIGCNGMGGQILWGHGLHIAWAITSGRLVGEYLGKSKIHP</sequence>
<dbReference type="Proteomes" id="UP000318384">
    <property type="component" value="Chromosome"/>
</dbReference>
<feature type="domain" description="FAD-dependent oxidoreductase 2 FAD-binding" evidence="5">
    <location>
        <begin position="92"/>
        <end position="323"/>
    </location>
</feature>
<feature type="domain" description="FAD-dependent oxidoreductase 2 FAD-binding" evidence="5">
    <location>
        <begin position="358"/>
        <end position="555"/>
    </location>
</feature>
<evidence type="ECO:0000313" key="7">
    <source>
        <dbReference type="Proteomes" id="UP000318384"/>
    </source>
</evidence>
<dbReference type="PRINTS" id="PR00411">
    <property type="entry name" value="PNDRDTASEI"/>
</dbReference>
<keyword evidence="3" id="KW-0274">FAD</keyword>
<evidence type="ECO:0000256" key="4">
    <source>
        <dbReference type="ARBA" id="ARBA00023002"/>
    </source>
</evidence>
<evidence type="ECO:0000259" key="5">
    <source>
        <dbReference type="Pfam" id="PF00890"/>
    </source>
</evidence>
<reference evidence="6 7" key="1">
    <citation type="submission" date="2019-03" db="EMBL/GenBank/DDBJ databases">
        <title>Deep-cultivation of Planctomycetes and their phenomic and genomic characterization uncovers novel biology.</title>
        <authorList>
            <person name="Wiegand S."/>
            <person name="Jogler M."/>
            <person name="Boedeker C."/>
            <person name="Pinto D."/>
            <person name="Vollmers J."/>
            <person name="Rivas-Marin E."/>
            <person name="Kohn T."/>
            <person name="Peeters S.H."/>
            <person name="Heuer A."/>
            <person name="Rast P."/>
            <person name="Oberbeckmann S."/>
            <person name="Bunk B."/>
            <person name="Jeske O."/>
            <person name="Meyerdierks A."/>
            <person name="Storesund J.E."/>
            <person name="Kallscheuer N."/>
            <person name="Luecker S."/>
            <person name="Lage O.M."/>
            <person name="Pohl T."/>
            <person name="Merkel B.J."/>
            <person name="Hornburger P."/>
            <person name="Mueller R.-W."/>
            <person name="Bruemmer F."/>
            <person name="Labrenz M."/>
            <person name="Spormann A.M."/>
            <person name="Op den Camp H."/>
            <person name="Overmann J."/>
            <person name="Amann R."/>
            <person name="Jetten M.S.M."/>
            <person name="Mascher T."/>
            <person name="Medema M.H."/>
            <person name="Devos D.P."/>
            <person name="Kaster A.-K."/>
            <person name="Ovreas L."/>
            <person name="Rohde M."/>
            <person name="Galperin M.Y."/>
            <person name="Jogler C."/>
        </authorList>
    </citation>
    <scope>NUCLEOTIDE SEQUENCE [LARGE SCALE GENOMIC DNA]</scope>
    <source>
        <strain evidence="6 7">V202</strain>
    </source>
</reference>
<organism evidence="6 7">
    <name type="scientific">Gimesia aquarii</name>
    <dbReference type="NCBI Taxonomy" id="2527964"/>
    <lineage>
        <taxon>Bacteria</taxon>
        <taxon>Pseudomonadati</taxon>
        <taxon>Planctomycetota</taxon>
        <taxon>Planctomycetia</taxon>
        <taxon>Planctomycetales</taxon>
        <taxon>Planctomycetaceae</taxon>
        <taxon>Gimesia</taxon>
    </lineage>
</organism>
<keyword evidence="4 6" id="KW-0560">Oxidoreductase</keyword>
<dbReference type="SUPFAM" id="SSF51905">
    <property type="entry name" value="FAD/NAD(P)-binding domain"/>
    <property type="match status" value="1"/>
</dbReference>
<evidence type="ECO:0000313" key="6">
    <source>
        <dbReference type="EMBL" id="QDU07385.1"/>
    </source>
</evidence>
<protein>
    <submittedName>
        <fullName evidence="6">Fumarate reductase flavoprotein subunit</fullName>
        <ecNumber evidence="6">1.3.5.4</ecNumber>
    </submittedName>
</protein>
<dbReference type="OrthoDB" id="9806724at2"/>
<dbReference type="AlphaFoldDB" id="A0A517WQ53"/>
<proteinExistence type="predicted"/>
<dbReference type="SUPFAM" id="SSF56425">
    <property type="entry name" value="Succinate dehydrogenase/fumarate reductase flavoprotein, catalytic domain"/>
    <property type="match status" value="1"/>
</dbReference>
<dbReference type="InterPro" id="IPR036188">
    <property type="entry name" value="FAD/NAD-bd_sf"/>
</dbReference>
<gene>
    <name evidence="6" type="primary">ifcA</name>
    <name evidence="6" type="ORF">V202x_07380</name>
</gene>
<dbReference type="Pfam" id="PF00890">
    <property type="entry name" value="FAD_binding_2"/>
    <property type="match status" value="2"/>
</dbReference>
<comment type="cofactor">
    <cofactor evidence="1">
        <name>FAD</name>
        <dbReference type="ChEBI" id="CHEBI:57692"/>
    </cofactor>
</comment>
<evidence type="ECO:0000256" key="1">
    <source>
        <dbReference type="ARBA" id="ARBA00001974"/>
    </source>
</evidence>
<dbReference type="InterPro" id="IPR003953">
    <property type="entry name" value="FAD-dep_OxRdtase_2_FAD-bd"/>
</dbReference>
<dbReference type="Gene3D" id="3.90.700.10">
    <property type="entry name" value="Succinate dehydrogenase/fumarate reductase flavoprotein, catalytic domain"/>
    <property type="match status" value="1"/>
</dbReference>
<dbReference type="EC" id="1.3.5.4" evidence="6"/>
<keyword evidence="7" id="KW-1185">Reference proteome</keyword>
<dbReference type="InterPro" id="IPR027477">
    <property type="entry name" value="Succ_DH/fumarate_Rdtase_cat_sf"/>
</dbReference>
<dbReference type="RefSeq" id="WP_145171285.1">
    <property type="nucleotide sequence ID" value="NZ_CP037422.1"/>
</dbReference>
<dbReference type="PANTHER" id="PTHR43400">
    <property type="entry name" value="FUMARATE REDUCTASE"/>
    <property type="match status" value="1"/>
</dbReference>
<dbReference type="InterPro" id="IPR050315">
    <property type="entry name" value="FAD-oxidoreductase_2"/>
</dbReference>
<evidence type="ECO:0000256" key="2">
    <source>
        <dbReference type="ARBA" id="ARBA00022630"/>
    </source>
</evidence>
<dbReference type="EMBL" id="CP037422">
    <property type="protein sequence ID" value="QDU07385.1"/>
    <property type="molecule type" value="Genomic_DNA"/>
</dbReference>
<dbReference type="GO" id="GO:0016491">
    <property type="term" value="F:oxidoreductase activity"/>
    <property type="evidence" value="ECO:0007669"/>
    <property type="project" value="UniProtKB-KW"/>
</dbReference>
<name>A0A517WQ53_9PLAN</name>
<keyword evidence="2" id="KW-0285">Flavoprotein</keyword>
<evidence type="ECO:0000256" key="3">
    <source>
        <dbReference type="ARBA" id="ARBA00022827"/>
    </source>
</evidence>
<dbReference type="Gene3D" id="3.50.50.60">
    <property type="entry name" value="FAD/NAD(P)-binding domain"/>
    <property type="match status" value="1"/>
</dbReference>